<evidence type="ECO:0000259" key="7">
    <source>
        <dbReference type="PROSITE" id="PS51099"/>
    </source>
</evidence>
<dbReference type="Pfam" id="PF00874">
    <property type="entry name" value="PRD"/>
    <property type="match status" value="1"/>
</dbReference>
<organism evidence="9 10">
    <name type="scientific">Marinilactibacillus piezotolerans</name>
    <dbReference type="NCBI Taxonomy" id="258723"/>
    <lineage>
        <taxon>Bacteria</taxon>
        <taxon>Bacillati</taxon>
        <taxon>Bacillota</taxon>
        <taxon>Bacilli</taxon>
        <taxon>Lactobacillales</taxon>
        <taxon>Carnobacteriaceae</taxon>
        <taxon>Marinilactibacillus</taxon>
    </lineage>
</organism>
<dbReference type="Gene3D" id="1.10.10.10">
    <property type="entry name" value="Winged helix-like DNA-binding domain superfamily/Winged helix DNA-binding domain"/>
    <property type="match status" value="2"/>
</dbReference>
<evidence type="ECO:0000313" key="9">
    <source>
        <dbReference type="EMBL" id="SFK47892.1"/>
    </source>
</evidence>
<dbReference type="InterPro" id="IPR050661">
    <property type="entry name" value="BglG_antiterminators"/>
</dbReference>
<keyword evidence="10" id="KW-1185">Reference proteome</keyword>
<keyword evidence="4" id="KW-0010">Activator</keyword>
<dbReference type="PROSITE" id="PS51372">
    <property type="entry name" value="PRD_2"/>
    <property type="match status" value="1"/>
</dbReference>
<keyword evidence="2" id="KW-0677">Repeat</keyword>
<evidence type="ECO:0000256" key="1">
    <source>
        <dbReference type="ARBA" id="ARBA00022679"/>
    </source>
</evidence>
<feature type="domain" description="PTS EIIB type-2" evidence="7">
    <location>
        <begin position="407"/>
        <end position="498"/>
    </location>
</feature>
<dbReference type="Pfam" id="PF08279">
    <property type="entry name" value="HTH_11"/>
    <property type="match status" value="1"/>
</dbReference>
<dbReference type="Gene3D" id="1.10.1790.10">
    <property type="entry name" value="PRD domain"/>
    <property type="match status" value="1"/>
</dbReference>
<accession>A0A1I3ZUS7</accession>
<dbReference type="PROSITE" id="PS51099">
    <property type="entry name" value="PTS_EIIB_TYPE_2"/>
    <property type="match status" value="1"/>
</dbReference>
<dbReference type="SUPFAM" id="SSF46785">
    <property type="entry name" value="Winged helix' DNA-binding domain"/>
    <property type="match status" value="1"/>
</dbReference>
<dbReference type="GO" id="GO:0006355">
    <property type="term" value="P:regulation of DNA-templated transcription"/>
    <property type="evidence" value="ECO:0007669"/>
    <property type="project" value="InterPro"/>
</dbReference>
<dbReference type="InterPro" id="IPR036388">
    <property type="entry name" value="WH-like_DNA-bd_sf"/>
</dbReference>
<dbReference type="EMBL" id="FOSJ01000039">
    <property type="protein sequence ID" value="SFK47892.1"/>
    <property type="molecule type" value="Genomic_DNA"/>
</dbReference>
<dbReference type="Pfam" id="PF00359">
    <property type="entry name" value="PTS_EIIA_2"/>
    <property type="match status" value="1"/>
</dbReference>
<proteinExistence type="predicted"/>
<dbReference type="CDD" id="cd05568">
    <property type="entry name" value="PTS_IIB_bgl_like"/>
    <property type="match status" value="1"/>
</dbReference>
<dbReference type="AlphaFoldDB" id="A0A1I3ZUS7"/>
<dbReference type="InterPro" id="IPR036095">
    <property type="entry name" value="PTS_EIIB-like_sf"/>
</dbReference>
<dbReference type="PANTHER" id="PTHR30185:SF18">
    <property type="entry name" value="TRANSCRIPTIONAL REGULATOR MTLR"/>
    <property type="match status" value="1"/>
</dbReference>
<dbReference type="Proteomes" id="UP000199589">
    <property type="component" value="Unassembled WGS sequence"/>
</dbReference>
<dbReference type="InterPro" id="IPR013011">
    <property type="entry name" value="PTS_EIIB_2"/>
</dbReference>
<evidence type="ECO:0000313" key="10">
    <source>
        <dbReference type="Proteomes" id="UP000199589"/>
    </source>
</evidence>
<reference evidence="10" key="1">
    <citation type="submission" date="2016-10" db="EMBL/GenBank/DDBJ databases">
        <authorList>
            <person name="Varghese N."/>
            <person name="Submissions S."/>
        </authorList>
    </citation>
    <scope>NUCLEOTIDE SEQUENCE [LARGE SCALE GENOMIC DNA]</scope>
    <source>
        <strain evidence="10">DSM 16108</strain>
    </source>
</reference>
<dbReference type="SUPFAM" id="SSF55804">
    <property type="entry name" value="Phoshotransferase/anion transport protein"/>
    <property type="match status" value="1"/>
</dbReference>
<dbReference type="InterPro" id="IPR007737">
    <property type="entry name" value="Mga_HTH"/>
</dbReference>
<dbReference type="InterPro" id="IPR036390">
    <property type="entry name" value="WH_DNA-bd_sf"/>
</dbReference>
<sequence>MYLSERSKKILLLLLAEEQISSYDDLARQFNVSERTIRYDLEEIDDYLIAKKLPPIIRQTKIEVSLEKSNNTFDKLRELSKDYENDIIYHLPENRKHIIFLEILLSKELVDIDLLMTKCNVSRSSIVGDIRKLRKILKSDSIEIEYTTSKGYFFSGDEQNIRKIGKKVIRLNADELNLSQQRLANDYLTTSGDIVLSVIEHFISKIEKDVNKQYSDISFNHIVCGLLIAVSRIQAGKTLTMSSSTASFSQEYQSINKHSIQLEKELNIGINNSEKKAFEQLFLESSLIKAESVIDDNWIDLNLFIIEFLDKISRSLGLPLNEEEDLFRALALHLGPAINRVRNETPLKNEVIEYIQTNYEEIFLKVKVVLDKMGNKNDLMFTADEVGFVTIHIASFIEKNELTSRNKSILLVCNYGIGTTKLLETLLSKQFDFNIKGTFSLRELNQSLIDNTGADFIISTLPIKEHYSVPVIVVSPTLSVRDNKKLRKIEDIKKENRTAQYLTERKGEMIMLKDLLIEETIELNVEADNWKESVRKGGELLIRSGKIEETYIHAMIKSVEELGPYIVIAPGIAMPHASSKEGVSEVGLSLMTLKEPVNFGHPDNDPVSIVICLAATDHNSHLSALKDLMGFLNEPGFIDLLKNGSKKEIIDEINREEK</sequence>
<evidence type="ECO:0000259" key="8">
    <source>
        <dbReference type="PROSITE" id="PS51372"/>
    </source>
</evidence>
<dbReference type="GO" id="GO:0009401">
    <property type="term" value="P:phosphoenolpyruvate-dependent sugar phosphotransferase system"/>
    <property type="evidence" value="ECO:0007669"/>
    <property type="project" value="InterPro"/>
</dbReference>
<dbReference type="SUPFAM" id="SSF63520">
    <property type="entry name" value="PTS-regulatory domain, PRD"/>
    <property type="match status" value="1"/>
</dbReference>
<dbReference type="PROSITE" id="PS00372">
    <property type="entry name" value="PTS_EIIA_TYPE_2_HIS"/>
    <property type="match status" value="1"/>
</dbReference>
<dbReference type="PANTHER" id="PTHR30185">
    <property type="entry name" value="CRYPTIC BETA-GLUCOSIDE BGL OPERON ANTITERMINATOR"/>
    <property type="match status" value="1"/>
</dbReference>
<dbReference type="InterPro" id="IPR011608">
    <property type="entry name" value="PRD"/>
</dbReference>
<dbReference type="InterPro" id="IPR016152">
    <property type="entry name" value="PTrfase/Anion_transptr"/>
</dbReference>
<dbReference type="OrthoDB" id="369398at2"/>
<keyword evidence="5" id="KW-0804">Transcription</keyword>
<dbReference type="InterPro" id="IPR002178">
    <property type="entry name" value="PTS_EIIA_type-2_dom"/>
</dbReference>
<keyword evidence="3" id="KW-0805">Transcription regulation</keyword>
<evidence type="ECO:0000256" key="3">
    <source>
        <dbReference type="ARBA" id="ARBA00023015"/>
    </source>
</evidence>
<dbReference type="RefSeq" id="WP_091898204.1">
    <property type="nucleotide sequence ID" value="NZ_FOSJ01000039.1"/>
</dbReference>
<evidence type="ECO:0000256" key="4">
    <source>
        <dbReference type="ARBA" id="ARBA00023159"/>
    </source>
</evidence>
<dbReference type="PROSITE" id="PS51094">
    <property type="entry name" value="PTS_EIIA_TYPE_2"/>
    <property type="match status" value="1"/>
</dbReference>
<gene>
    <name evidence="9" type="ORF">SAMN04488569_10399</name>
</gene>
<dbReference type="GO" id="GO:0008982">
    <property type="term" value="F:protein-N(PI)-phosphohistidine-sugar phosphotransferase activity"/>
    <property type="evidence" value="ECO:0007669"/>
    <property type="project" value="InterPro"/>
</dbReference>
<keyword evidence="1" id="KW-0808">Transferase</keyword>
<evidence type="ECO:0000259" key="6">
    <source>
        <dbReference type="PROSITE" id="PS51094"/>
    </source>
</evidence>
<evidence type="ECO:0000256" key="2">
    <source>
        <dbReference type="ARBA" id="ARBA00022737"/>
    </source>
</evidence>
<dbReference type="InterPro" id="IPR036634">
    <property type="entry name" value="PRD_sf"/>
</dbReference>
<protein>
    <submittedName>
        <fullName evidence="9">Transcriptional antiterminator</fullName>
    </submittedName>
</protein>
<dbReference type="InterPro" id="IPR013196">
    <property type="entry name" value="HTH_11"/>
</dbReference>
<name>A0A1I3ZUS7_9LACT</name>
<evidence type="ECO:0000256" key="5">
    <source>
        <dbReference type="ARBA" id="ARBA00023163"/>
    </source>
</evidence>
<dbReference type="SUPFAM" id="SSF52794">
    <property type="entry name" value="PTS system IIB component-like"/>
    <property type="match status" value="1"/>
</dbReference>
<dbReference type="Gene3D" id="3.40.930.10">
    <property type="entry name" value="Mannitol-specific EII, Chain A"/>
    <property type="match status" value="1"/>
</dbReference>
<feature type="domain" description="PRD" evidence="8">
    <location>
        <begin position="296"/>
        <end position="403"/>
    </location>
</feature>
<dbReference type="Pfam" id="PF05043">
    <property type="entry name" value="Mga"/>
    <property type="match status" value="1"/>
</dbReference>
<feature type="domain" description="PTS EIIA type-2" evidence="6">
    <location>
        <begin position="514"/>
        <end position="657"/>
    </location>
</feature>
<dbReference type="Gene3D" id="3.40.50.2300">
    <property type="match status" value="1"/>
</dbReference>
<dbReference type="CDD" id="cd00211">
    <property type="entry name" value="PTS_IIA_fru"/>
    <property type="match status" value="1"/>
</dbReference>